<proteinExistence type="predicted"/>
<name>A0A3B9H1E5_9PROT</name>
<gene>
    <name evidence="1" type="ORF">DCG58_15225</name>
</gene>
<reference evidence="1 2" key="1">
    <citation type="journal article" date="2018" name="Nat. Biotechnol.">
        <title>A standardized bacterial taxonomy based on genome phylogeny substantially revises the tree of life.</title>
        <authorList>
            <person name="Parks D.H."/>
            <person name="Chuvochina M."/>
            <person name="Waite D.W."/>
            <person name="Rinke C."/>
            <person name="Skarshewski A."/>
            <person name="Chaumeil P.A."/>
            <person name="Hugenholtz P."/>
        </authorList>
    </citation>
    <scope>NUCLEOTIDE SEQUENCE [LARGE SCALE GENOMIC DNA]</scope>
    <source>
        <strain evidence="1">UBA8733</strain>
    </source>
</reference>
<protein>
    <submittedName>
        <fullName evidence="1">Uncharacterized protein</fullName>
    </submittedName>
</protein>
<dbReference type="Proteomes" id="UP000259610">
    <property type="component" value="Unassembled WGS sequence"/>
</dbReference>
<comment type="caution">
    <text evidence="1">The sequence shown here is derived from an EMBL/GenBank/DDBJ whole genome shotgun (WGS) entry which is preliminary data.</text>
</comment>
<dbReference type="EMBL" id="DMAN01000341">
    <property type="protein sequence ID" value="HAE28515.1"/>
    <property type="molecule type" value="Genomic_DNA"/>
</dbReference>
<evidence type="ECO:0000313" key="2">
    <source>
        <dbReference type="Proteomes" id="UP000259610"/>
    </source>
</evidence>
<sequence>MENLANCIFEPCPQQPRVSSGFELDLFSINVWSATFQPEMIQLAPGPMDEPIICKPIALRSDILRIGKIPGDGIHLRG</sequence>
<organism evidence="1 2">
    <name type="scientific">Hyphomonas adhaerens</name>
    <dbReference type="NCBI Taxonomy" id="81029"/>
    <lineage>
        <taxon>Bacteria</taxon>
        <taxon>Pseudomonadati</taxon>
        <taxon>Pseudomonadota</taxon>
        <taxon>Alphaproteobacteria</taxon>
        <taxon>Hyphomonadales</taxon>
        <taxon>Hyphomonadaceae</taxon>
        <taxon>Hyphomonas</taxon>
    </lineage>
</organism>
<dbReference type="AlphaFoldDB" id="A0A3B9H1E5"/>
<evidence type="ECO:0000313" key="1">
    <source>
        <dbReference type="EMBL" id="HAE28515.1"/>
    </source>
</evidence>
<accession>A0A3B9H1E5</accession>